<evidence type="ECO:0000313" key="2">
    <source>
        <dbReference type="Proteomes" id="UP001642483"/>
    </source>
</evidence>
<keyword evidence="2" id="KW-1185">Reference proteome</keyword>
<sequence length="122" mass="13702">MFKERPICLSASSDQQCDMALVGEVRWQPLALLRVCERHDDIGSKGVMTEECCLPKRSTHAFPSPTSLYYSLLCHPNDNSYTDMKCLLLTAAKENSSQENFAGDVDAMPLQWLDVPVHNLII</sequence>
<organism evidence="1 2">
    <name type="scientific">Clavelina lepadiformis</name>
    <name type="common">Light-bulb sea squirt</name>
    <name type="synonym">Ascidia lepadiformis</name>
    <dbReference type="NCBI Taxonomy" id="159417"/>
    <lineage>
        <taxon>Eukaryota</taxon>
        <taxon>Metazoa</taxon>
        <taxon>Chordata</taxon>
        <taxon>Tunicata</taxon>
        <taxon>Ascidiacea</taxon>
        <taxon>Aplousobranchia</taxon>
        <taxon>Clavelinidae</taxon>
        <taxon>Clavelina</taxon>
    </lineage>
</organism>
<gene>
    <name evidence="1" type="ORF">CVLEPA_LOCUS18829</name>
</gene>
<comment type="caution">
    <text evidence="1">The sequence shown here is derived from an EMBL/GenBank/DDBJ whole genome shotgun (WGS) entry which is preliminary data.</text>
</comment>
<proteinExistence type="predicted"/>
<dbReference type="Proteomes" id="UP001642483">
    <property type="component" value="Unassembled WGS sequence"/>
</dbReference>
<reference evidence="1 2" key="1">
    <citation type="submission" date="2024-02" db="EMBL/GenBank/DDBJ databases">
        <authorList>
            <person name="Daric V."/>
            <person name="Darras S."/>
        </authorList>
    </citation>
    <scope>NUCLEOTIDE SEQUENCE [LARGE SCALE GENOMIC DNA]</scope>
</reference>
<dbReference type="EMBL" id="CAWYQH010000103">
    <property type="protein sequence ID" value="CAK8686795.1"/>
    <property type="molecule type" value="Genomic_DNA"/>
</dbReference>
<accession>A0ABP0G4N7</accession>
<protein>
    <submittedName>
        <fullName evidence="1">Uncharacterized protein</fullName>
    </submittedName>
</protein>
<evidence type="ECO:0000313" key="1">
    <source>
        <dbReference type="EMBL" id="CAK8686795.1"/>
    </source>
</evidence>
<name>A0ABP0G4N7_CLALP</name>